<organism evidence="1 2">
    <name type="scientific">Kribbibacterium absianum</name>
    <dbReference type="NCBI Taxonomy" id="3044210"/>
    <lineage>
        <taxon>Bacteria</taxon>
        <taxon>Bacillati</taxon>
        <taxon>Actinomycetota</taxon>
        <taxon>Coriobacteriia</taxon>
        <taxon>Coriobacteriales</taxon>
        <taxon>Kribbibacteriaceae</taxon>
        <taxon>Kribbibacterium</taxon>
    </lineage>
</organism>
<sequence length="93" mass="10216">MSKALKVHRVTPYGLVLLGSIDGETPRDILLVADAVGLPRKTVAKMARELPRQARRALHELQARCGDTGVAHWGDRLDEDMTARMDVLEAVDA</sequence>
<dbReference type="RefSeq" id="WP_283713073.1">
    <property type="nucleotide sequence ID" value="NZ_JASJEW010000002.1"/>
</dbReference>
<accession>A0ABT6ZLM3</accession>
<comment type="caution">
    <text evidence="1">The sequence shown here is derived from an EMBL/GenBank/DDBJ whole genome shotgun (WGS) entry which is preliminary data.</text>
</comment>
<name>A0ABT6ZLM3_9ACTN</name>
<keyword evidence="2" id="KW-1185">Reference proteome</keyword>
<gene>
    <name evidence="1" type="ORF">QJ043_07665</name>
</gene>
<dbReference type="Proteomes" id="UP001431693">
    <property type="component" value="Unassembled WGS sequence"/>
</dbReference>
<evidence type="ECO:0000313" key="1">
    <source>
        <dbReference type="EMBL" id="MDJ1129953.1"/>
    </source>
</evidence>
<protein>
    <recommendedName>
        <fullName evidence="3">MarR family transcriptional regulator</fullName>
    </recommendedName>
</protein>
<evidence type="ECO:0000313" key="2">
    <source>
        <dbReference type="Proteomes" id="UP001431693"/>
    </source>
</evidence>
<proteinExistence type="predicted"/>
<evidence type="ECO:0008006" key="3">
    <source>
        <dbReference type="Google" id="ProtNLM"/>
    </source>
</evidence>
<reference evidence="1" key="1">
    <citation type="submission" date="2023-05" db="EMBL/GenBank/DDBJ databases">
        <title>[olsenella] sp. nov., isolated from a pig farm feces dump.</title>
        <authorList>
            <person name="Chang Y.-H."/>
        </authorList>
    </citation>
    <scope>NUCLEOTIDE SEQUENCE</scope>
    <source>
        <strain evidence="1">YH-ols2217</strain>
    </source>
</reference>
<dbReference type="EMBL" id="JASJEX010000003">
    <property type="protein sequence ID" value="MDJ1129953.1"/>
    <property type="molecule type" value="Genomic_DNA"/>
</dbReference>